<protein>
    <submittedName>
        <fullName evidence="2">Uncharacterized protein</fullName>
    </submittedName>
</protein>
<reference evidence="2" key="2">
    <citation type="submission" date="2020-05" db="UniProtKB">
        <authorList>
            <consortium name="EnsemblMetazoa"/>
        </authorList>
    </citation>
    <scope>IDENTIFICATION</scope>
    <source>
        <strain evidence="2">IAEA</strain>
    </source>
</reference>
<evidence type="ECO:0000313" key="2">
    <source>
        <dbReference type="EnsemblMetazoa" id="GPAI045237-PA"/>
    </source>
</evidence>
<keyword evidence="1" id="KW-1133">Transmembrane helix</keyword>
<organism evidence="2 3">
    <name type="scientific">Glossina pallidipes</name>
    <name type="common">Tsetse fly</name>
    <dbReference type="NCBI Taxonomy" id="7398"/>
    <lineage>
        <taxon>Eukaryota</taxon>
        <taxon>Metazoa</taxon>
        <taxon>Ecdysozoa</taxon>
        <taxon>Arthropoda</taxon>
        <taxon>Hexapoda</taxon>
        <taxon>Insecta</taxon>
        <taxon>Pterygota</taxon>
        <taxon>Neoptera</taxon>
        <taxon>Endopterygota</taxon>
        <taxon>Diptera</taxon>
        <taxon>Brachycera</taxon>
        <taxon>Muscomorpha</taxon>
        <taxon>Hippoboscoidea</taxon>
        <taxon>Glossinidae</taxon>
        <taxon>Glossina</taxon>
    </lineage>
</organism>
<dbReference type="Proteomes" id="UP000092445">
    <property type="component" value="Unassembled WGS sequence"/>
</dbReference>
<keyword evidence="1" id="KW-0472">Membrane</keyword>
<keyword evidence="3" id="KW-1185">Reference proteome</keyword>
<name>A0A1B0AGT4_GLOPL</name>
<dbReference type="EnsemblMetazoa" id="GPAI045237-RA">
    <property type="protein sequence ID" value="GPAI045237-PA"/>
    <property type="gene ID" value="GPAI045237"/>
</dbReference>
<dbReference type="VEuPathDB" id="VectorBase:GPAI045237"/>
<evidence type="ECO:0000256" key="1">
    <source>
        <dbReference type="SAM" id="Phobius"/>
    </source>
</evidence>
<sequence length="264" mass="29494">IHNPLKVTIKNFNCSECLQTIGDFFYEDVVSIVQEHERGWVSSLPIKHCRHQCSGLVFTILFTNYLMFNTKVFKLNGEHMFYHNHTTRAGLLLGPLVVVILVGSYFIIRGMVMLSALKQFANAVACHAYEFRYSQVWSESLNEYIMLYTTVNIINYFLADFLETSIKCHVCNSHKDAPCALEIPPDNLLKDCQEDYPTRVAIAKHFKQYCLIAQYCLPPPQAMKSKGGIANSKGGIANSKGGIANSKGGIANSKGGIANSKENI</sequence>
<reference evidence="3" key="1">
    <citation type="submission" date="2014-03" db="EMBL/GenBank/DDBJ databases">
        <authorList>
            <person name="Aksoy S."/>
            <person name="Warren W."/>
            <person name="Wilson R.K."/>
        </authorList>
    </citation>
    <scope>NUCLEOTIDE SEQUENCE [LARGE SCALE GENOMIC DNA]</scope>
    <source>
        <strain evidence="3">IAEA</strain>
    </source>
</reference>
<accession>A0A1B0AGT4</accession>
<dbReference type="STRING" id="7398.A0A1B0AGT4"/>
<dbReference type="AlphaFoldDB" id="A0A1B0AGT4"/>
<evidence type="ECO:0000313" key="3">
    <source>
        <dbReference type="Proteomes" id="UP000092445"/>
    </source>
</evidence>
<keyword evidence="1" id="KW-0812">Transmembrane</keyword>
<feature type="transmembrane region" description="Helical" evidence="1">
    <location>
        <begin position="89"/>
        <end position="108"/>
    </location>
</feature>
<proteinExistence type="predicted"/>